<evidence type="ECO:0000256" key="10">
    <source>
        <dbReference type="ARBA" id="ARBA00022989"/>
    </source>
</evidence>
<dbReference type="RefSeq" id="WP_114398289.1">
    <property type="nucleotide sequence ID" value="NZ_QEIM01000066.1"/>
</dbReference>
<dbReference type="GO" id="GO:0016567">
    <property type="term" value="P:protein ubiquitination"/>
    <property type="evidence" value="ECO:0007669"/>
    <property type="project" value="InterPro"/>
</dbReference>
<keyword evidence="16" id="KW-1185">Reference proteome</keyword>
<comment type="catalytic activity">
    <reaction evidence="1">
        <text>S-ubiquitinyl-[E2 ubiquitin-conjugating enzyme]-L-cysteine + [acceptor protein]-L-lysine = [E2 ubiquitin-conjugating enzyme]-L-cysteine + N(6)-ubiquitinyl-[acceptor protein]-L-lysine.</text>
        <dbReference type="EC" id="2.3.2.27"/>
    </reaction>
</comment>
<evidence type="ECO:0000313" key="16">
    <source>
        <dbReference type="Proteomes" id="UP000253318"/>
    </source>
</evidence>
<dbReference type="Pfam" id="PF12483">
    <property type="entry name" value="GIDE"/>
    <property type="match status" value="1"/>
</dbReference>
<keyword evidence="9" id="KW-0862">Zinc</keyword>
<dbReference type="OrthoDB" id="3469619at2"/>
<keyword evidence="11 13" id="KW-0472">Membrane</keyword>
<dbReference type="AlphaFoldDB" id="A0A368T7J4"/>
<feature type="transmembrane region" description="Helical" evidence="13">
    <location>
        <begin position="6"/>
        <end position="27"/>
    </location>
</feature>
<evidence type="ECO:0000256" key="7">
    <source>
        <dbReference type="ARBA" id="ARBA00022771"/>
    </source>
</evidence>
<dbReference type="GO" id="GO:0061630">
    <property type="term" value="F:ubiquitin protein ligase activity"/>
    <property type="evidence" value="ECO:0007669"/>
    <property type="project" value="UniProtKB-EC"/>
</dbReference>
<dbReference type="InterPro" id="IPR022170">
    <property type="entry name" value="MUL1-like"/>
</dbReference>
<dbReference type="GO" id="GO:0008270">
    <property type="term" value="F:zinc ion binding"/>
    <property type="evidence" value="ECO:0007669"/>
    <property type="project" value="UniProtKB-KW"/>
</dbReference>
<keyword evidence="6" id="KW-0479">Metal-binding</keyword>
<evidence type="ECO:0000256" key="1">
    <source>
        <dbReference type="ARBA" id="ARBA00000900"/>
    </source>
</evidence>
<evidence type="ECO:0000256" key="9">
    <source>
        <dbReference type="ARBA" id="ARBA00022833"/>
    </source>
</evidence>
<keyword evidence="5 13" id="KW-0812">Transmembrane</keyword>
<reference evidence="15 16" key="1">
    <citation type="submission" date="2018-04" db="EMBL/GenBank/DDBJ databases">
        <title>Novel actinobacteria from marine sediment.</title>
        <authorList>
            <person name="Ng Z.Y."/>
            <person name="Tan G.Y.A."/>
        </authorList>
    </citation>
    <scope>NUCLEOTIDE SEQUENCE [LARGE SCALE GENOMIC DNA]</scope>
    <source>
        <strain evidence="15 16">TPS81</strain>
    </source>
</reference>
<feature type="domain" description="E3 Ubiquitin ligase MUL1-like" evidence="14">
    <location>
        <begin position="94"/>
        <end position="260"/>
    </location>
</feature>
<evidence type="ECO:0000256" key="3">
    <source>
        <dbReference type="ARBA" id="ARBA00012483"/>
    </source>
</evidence>
<evidence type="ECO:0000259" key="14">
    <source>
        <dbReference type="Pfam" id="PF12483"/>
    </source>
</evidence>
<evidence type="ECO:0000256" key="12">
    <source>
        <dbReference type="SAM" id="MobiDB-lite"/>
    </source>
</evidence>
<evidence type="ECO:0000256" key="13">
    <source>
        <dbReference type="SAM" id="Phobius"/>
    </source>
</evidence>
<evidence type="ECO:0000313" key="15">
    <source>
        <dbReference type="EMBL" id="RCV60076.1"/>
    </source>
</evidence>
<feature type="region of interest" description="Disordered" evidence="12">
    <location>
        <begin position="99"/>
        <end position="139"/>
    </location>
</feature>
<organism evidence="15 16">
    <name type="scientific">Marinitenerispora sediminis</name>
    <dbReference type="NCBI Taxonomy" id="1931232"/>
    <lineage>
        <taxon>Bacteria</taxon>
        <taxon>Bacillati</taxon>
        <taxon>Actinomycetota</taxon>
        <taxon>Actinomycetes</taxon>
        <taxon>Streptosporangiales</taxon>
        <taxon>Nocardiopsidaceae</taxon>
        <taxon>Marinitenerispora</taxon>
    </lineage>
</organism>
<name>A0A368T7J4_9ACTN</name>
<keyword evidence="7" id="KW-0863">Zinc-finger</keyword>
<comment type="caution">
    <text evidence="15">The sequence shown here is derived from an EMBL/GenBank/DDBJ whole genome shotgun (WGS) entry which is preliminary data.</text>
</comment>
<dbReference type="Proteomes" id="UP000253318">
    <property type="component" value="Unassembled WGS sequence"/>
</dbReference>
<evidence type="ECO:0000256" key="11">
    <source>
        <dbReference type="ARBA" id="ARBA00023136"/>
    </source>
</evidence>
<accession>A0A368T7J4</accession>
<protein>
    <recommendedName>
        <fullName evidence="3">RING-type E3 ubiquitin transferase</fullName>
        <ecNumber evidence="3">2.3.2.27</ecNumber>
    </recommendedName>
</protein>
<evidence type="ECO:0000256" key="6">
    <source>
        <dbReference type="ARBA" id="ARBA00022723"/>
    </source>
</evidence>
<proteinExistence type="predicted"/>
<evidence type="ECO:0000256" key="2">
    <source>
        <dbReference type="ARBA" id="ARBA00004141"/>
    </source>
</evidence>
<gene>
    <name evidence="15" type="ORF">DEF24_07955</name>
</gene>
<evidence type="ECO:0000256" key="8">
    <source>
        <dbReference type="ARBA" id="ARBA00022786"/>
    </source>
</evidence>
<keyword evidence="10 13" id="KW-1133">Transmembrane helix</keyword>
<keyword evidence="8" id="KW-0833">Ubl conjugation pathway</keyword>
<feature type="transmembrane region" description="Helical" evidence="13">
    <location>
        <begin position="245"/>
        <end position="266"/>
    </location>
</feature>
<dbReference type="GO" id="GO:0016020">
    <property type="term" value="C:membrane"/>
    <property type="evidence" value="ECO:0007669"/>
    <property type="project" value="UniProtKB-SubCell"/>
</dbReference>
<dbReference type="EC" id="2.3.2.27" evidence="3"/>
<evidence type="ECO:0000256" key="4">
    <source>
        <dbReference type="ARBA" id="ARBA00022679"/>
    </source>
</evidence>
<sequence length="267" mass="29047">MELVTEHPIVTALVLTAVAAALGYGGWQARTRRLALLDTPTLTAAQLAEATSRTGGVVAEVAGAAEAGPGGRLSAPFSGDACVWYRTEVVRHYRERVRDGKGNHRTRNRTQTVESNRSSEPVLLRDDTGRVAFHPDGADIDRSVRSHERYEPVRGGSARPPRGGRARALHLARQAAREVLTDGRGTTGYTYREWVVRPGQRLFAFGRVSAEGETLAMRRPEAGPFLLSTRSEREITRGDWTTQRLCFGGALAVVALAMGVLVFGLFL</sequence>
<dbReference type="EMBL" id="QEIN01000047">
    <property type="protein sequence ID" value="RCV60076.1"/>
    <property type="molecule type" value="Genomic_DNA"/>
</dbReference>
<comment type="subcellular location">
    <subcellularLocation>
        <location evidence="2">Membrane</location>
        <topology evidence="2">Multi-pass membrane protein</topology>
    </subcellularLocation>
</comment>
<keyword evidence="4" id="KW-0808">Transferase</keyword>
<evidence type="ECO:0000256" key="5">
    <source>
        <dbReference type="ARBA" id="ARBA00022692"/>
    </source>
</evidence>
<feature type="compositionally biased region" description="Polar residues" evidence="12">
    <location>
        <begin position="109"/>
        <end position="119"/>
    </location>
</feature>